<feature type="transmembrane region" description="Helical" evidence="1">
    <location>
        <begin position="284"/>
        <end position="302"/>
    </location>
</feature>
<dbReference type="Pfam" id="PF25221">
    <property type="entry name" value="5TMH_Lnb"/>
    <property type="match status" value="1"/>
</dbReference>
<feature type="domain" description="Lnb N-terminal periplasmic" evidence="3">
    <location>
        <begin position="26"/>
        <end position="154"/>
    </location>
</feature>
<dbReference type="InterPro" id="IPR025178">
    <property type="entry name" value="Lnb_N"/>
</dbReference>
<feature type="transmembrane region" description="Helical" evidence="1">
    <location>
        <begin position="365"/>
        <end position="384"/>
    </location>
</feature>
<dbReference type="InterPro" id="IPR057436">
    <property type="entry name" value="5TMH_Lnb"/>
</dbReference>
<feature type="transmembrane region" description="Helical" evidence="1">
    <location>
        <begin position="254"/>
        <end position="272"/>
    </location>
</feature>
<feature type="transmembrane region" description="Helical" evidence="1">
    <location>
        <begin position="314"/>
        <end position="330"/>
    </location>
</feature>
<protein>
    <submittedName>
        <fullName evidence="5">DUF4105 domain-containing protein</fullName>
    </submittedName>
</protein>
<keyword evidence="1" id="KW-0472">Membrane</keyword>
<organism evidence="5 6">
    <name type="scientific">Flagellimonas marina</name>
    <dbReference type="NCBI Taxonomy" id="1775168"/>
    <lineage>
        <taxon>Bacteria</taxon>
        <taxon>Pseudomonadati</taxon>
        <taxon>Bacteroidota</taxon>
        <taxon>Flavobacteriia</taxon>
        <taxon>Flavobacteriales</taxon>
        <taxon>Flavobacteriaceae</taxon>
        <taxon>Flagellimonas</taxon>
    </lineage>
</organism>
<sequence>MRQRLFLIILLVGSWAFSQAPQLSEKSQISLLTCAAGDELYYAFGHSAFRVQDPVLGVDVVYNYGTFDFNQPNFYLNFVKGRMIYSLSRRSFDDFLFEYELEKRWVKEQIFDLTLEERNQMLAFFEENYLPQNRDYLYDPLLNNCSSITGTILKQQYGDTIVFEDSHLEERYSFRQLVRQFLDTNSWSMFGIDLAFGSKVDRTATVQEHMFLPYYAMVQIRHTTKDGKPLLKRERTILDYAEHTKQHFFPLTPLFWFILLLIFTGIVTYFDYKHKVRSRWLDFSLFLITGLIGIFLLFLWLATDHTSTPNNFNVLWAFPLNAIVAFIFVFDDKLPDWSPKYMYAMLGLIGLMVVLWIFHVQIFSLVVIPLLLTLAVRYIYLILYSKL</sequence>
<keyword evidence="1" id="KW-0812">Transmembrane</keyword>
<reference evidence="6" key="1">
    <citation type="journal article" date="2019" name="Int. J. Syst. Evol. Microbiol.">
        <title>The Global Catalogue of Microorganisms (GCM) 10K type strain sequencing project: providing services to taxonomists for standard genome sequencing and annotation.</title>
        <authorList>
            <consortium name="The Broad Institute Genomics Platform"/>
            <consortium name="The Broad Institute Genome Sequencing Center for Infectious Disease"/>
            <person name="Wu L."/>
            <person name="Ma J."/>
        </authorList>
    </citation>
    <scope>NUCLEOTIDE SEQUENCE [LARGE SCALE GENOMIC DNA]</scope>
    <source>
        <strain evidence="6">CGMCC 1.15774</strain>
    </source>
</reference>
<name>A0ABV8PKF4_9FLAO</name>
<gene>
    <name evidence="5" type="ORF">ACFOWS_05845</name>
</gene>
<keyword evidence="2" id="KW-0732">Signal</keyword>
<feature type="transmembrane region" description="Helical" evidence="1">
    <location>
        <begin position="342"/>
        <end position="359"/>
    </location>
</feature>
<keyword evidence="6" id="KW-1185">Reference proteome</keyword>
<feature type="domain" description="Lnb-like transmembrane" evidence="4">
    <location>
        <begin position="247"/>
        <end position="384"/>
    </location>
</feature>
<dbReference type="Proteomes" id="UP001595841">
    <property type="component" value="Unassembled WGS sequence"/>
</dbReference>
<evidence type="ECO:0000259" key="3">
    <source>
        <dbReference type="Pfam" id="PF13387"/>
    </source>
</evidence>
<feature type="signal peptide" evidence="2">
    <location>
        <begin position="1"/>
        <end position="20"/>
    </location>
</feature>
<comment type="caution">
    <text evidence="5">The sequence shown here is derived from an EMBL/GenBank/DDBJ whole genome shotgun (WGS) entry which is preliminary data.</text>
</comment>
<evidence type="ECO:0000313" key="5">
    <source>
        <dbReference type="EMBL" id="MFC4219643.1"/>
    </source>
</evidence>
<accession>A0ABV8PKF4</accession>
<keyword evidence="1" id="KW-1133">Transmembrane helix</keyword>
<evidence type="ECO:0000313" key="6">
    <source>
        <dbReference type="Proteomes" id="UP001595841"/>
    </source>
</evidence>
<evidence type="ECO:0000256" key="1">
    <source>
        <dbReference type="SAM" id="Phobius"/>
    </source>
</evidence>
<dbReference type="EMBL" id="JBHSCL010000004">
    <property type="protein sequence ID" value="MFC4219643.1"/>
    <property type="molecule type" value="Genomic_DNA"/>
</dbReference>
<dbReference type="RefSeq" id="WP_379763015.1">
    <property type="nucleotide sequence ID" value="NZ_JBHSCL010000004.1"/>
</dbReference>
<evidence type="ECO:0000256" key="2">
    <source>
        <dbReference type="SAM" id="SignalP"/>
    </source>
</evidence>
<dbReference type="Pfam" id="PF13387">
    <property type="entry name" value="Lnb_N"/>
    <property type="match status" value="1"/>
</dbReference>
<evidence type="ECO:0000259" key="4">
    <source>
        <dbReference type="Pfam" id="PF25221"/>
    </source>
</evidence>
<proteinExistence type="predicted"/>
<feature type="chain" id="PRO_5046124017" evidence="2">
    <location>
        <begin position="21"/>
        <end position="387"/>
    </location>
</feature>